<evidence type="ECO:0000256" key="3">
    <source>
        <dbReference type="ARBA" id="ARBA00022490"/>
    </source>
</evidence>
<dbReference type="InterPro" id="IPR011993">
    <property type="entry name" value="PH-like_dom_sf"/>
</dbReference>
<dbReference type="InterPro" id="IPR016137">
    <property type="entry name" value="RGS"/>
</dbReference>
<dbReference type="RefSeq" id="XP_017775216.1">
    <property type="nucleotide sequence ID" value="XM_017919727.1"/>
</dbReference>
<dbReference type="PROSITE" id="PS50106">
    <property type="entry name" value="PDZ"/>
    <property type="match status" value="1"/>
</dbReference>
<dbReference type="SMART" id="SM00228">
    <property type="entry name" value="PDZ"/>
    <property type="match status" value="1"/>
</dbReference>
<dbReference type="InterPro" id="IPR024066">
    <property type="entry name" value="RGS_subdom1/3"/>
</dbReference>
<keyword evidence="4" id="KW-0677">Repeat</keyword>
<dbReference type="Gene3D" id="2.30.29.30">
    <property type="entry name" value="Pleckstrin-homology domain (PH domain)/Phosphotyrosine-binding domain (PTB)"/>
    <property type="match status" value="1"/>
</dbReference>
<dbReference type="Pfam" id="PF00595">
    <property type="entry name" value="PDZ"/>
    <property type="match status" value="1"/>
</dbReference>
<dbReference type="CDD" id="cd06710">
    <property type="entry name" value="PDZ_RGS12-like"/>
    <property type="match status" value="1"/>
</dbReference>
<dbReference type="PANTHER" id="PTHR45945:SF3">
    <property type="entry name" value="REGULATOR OF G-PROTEIN SIGNALING LOCO"/>
    <property type="match status" value="1"/>
</dbReference>
<evidence type="ECO:0000313" key="10">
    <source>
        <dbReference type="RefSeq" id="XP_017775216.1"/>
    </source>
</evidence>
<dbReference type="PROSITE" id="PS50898">
    <property type="entry name" value="RBD"/>
    <property type="match status" value="1"/>
</dbReference>
<keyword evidence="2" id="KW-0343">GTPase activation</keyword>
<dbReference type="InterPro" id="IPR003109">
    <property type="entry name" value="GoLoco_motif"/>
</dbReference>
<evidence type="ECO:0000256" key="1">
    <source>
        <dbReference type="ARBA" id="ARBA00004496"/>
    </source>
</evidence>
<dbReference type="InterPro" id="IPR003116">
    <property type="entry name" value="RBD_dom"/>
</dbReference>
<dbReference type="InterPro" id="IPR036034">
    <property type="entry name" value="PDZ_sf"/>
</dbReference>
<organism evidence="9 10">
    <name type="scientific">Nicrophorus vespilloides</name>
    <name type="common">Boreal carrion beetle</name>
    <dbReference type="NCBI Taxonomy" id="110193"/>
    <lineage>
        <taxon>Eukaryota</taxon>
        <taxon>Metazoa</taxon>
        <taxon>Ecdysozoa</taxon>
        <taxon>Arthropoda</taxon>
        <taxon>Hexapoda</taxon>
        <taxon>Insecta</taxon>
        <taxon>Pterygota</taxon>
        <taxon>Neoptera</taxon>
        <taxon>Endopterygota</taxon>
        <taxon>Coleoptera</taxon>
        <taxon>Polyphaga</taxon>
        <taxon>Staphyliniformia</taxon>
        <taxon>Silphidae</taxon>
        <taxon>Nicrophorinae</taxon>
        <taxon>Nicrophorus</taxon>
    </lineage>
</organism>
<dbReference type="PANTHER" id="PTHR45945">
    <property type="entry name" value="REGULATOR OF G-PROTEIN SIGNALING LOCO"/>
    <property type="match status" value="1"/>
</dbReference>
<evidence type="ECO:0000313" key="9">
    <source>
        <dbReference type="Proteomes" id="UP000695000"/>
    </source>
</evidence>
<dbReference type="PRINTS" id="PR01301">
    <property type="entry name" value="RGSPROTEIN"/>
</dbReference>
<evidence type="ECO:0000256" key="4">
    <source>
        <dbReference type="ARBA" id="ARBA00022737"/>
    </source>
</evidence>
<proteinExistence type="predicted"/>
<feature type="compositionally biased region" description="Pro residues" evidence="5">
    <location>
        <begin position="1194"/>
        <end position="1204"/>
    </location>
</feature>
<dbReference type="SUPFAM" id="SSF48097">
    <property type="entry name" value="Regulator of G-protein signaling, RGS"/>
    <property type="match status" value="1"/>
</dbReference>
<feature type="domain" description="RGS" evidence="7">
    <location>
        <begin position="635"/>
        <end position="747"/>
    </location>
</feature>
<feature type="region of interest" description="Disordered" evidence="5">
    <location>
        <begin position="841"/>
        <end position="860"/>
    </location>
</feature>
<dbReference type="PROSITE" id="PS50132">
    <property type="entry name" value="RGS"/>
    <property type="match status" value="1"/>
</dbReference>
<feature type="domain" description="PDZ" evidence="6">
    <location>
        <begin position="17"/>
        <end position="94"/>
    </location>
</feature>
<keyword evidence="9" id="KW-1185">Reference proteome</keyword>
<dbReference type="SUPFAM" id="SSF50156">
    <property type="entry name" value="PDZ domain-like"/>
    <property type="match status" value="1"/>
</dbReference>
<dbReference type="SMART" id="SM00315">
    <property type="entry name" value="RGS"/>
    <property type="match status" value="1"/>
</dbReference>
<dbReference type="SMART" id="SM00390">
    <property type="entry name" value="GoLoco"/>
    <property type="match status" value="1"/>
</dbReference>
<feature type="region of interest" description="Disordered" evidence="5">
    <location>
        <begin position="1190"/>
        <end position="1213"/>
    </location>
</feature>
<dbReference type="SUPFAM" id="SSF54236">
    <property type="entry name" value="Ubiquitin-like"/>
    <property type="match status" value="2"/>
</dbReference>
<dbReference type="InterPro" id="IPR046995">
    <property type="entry name" value="RGS10/12/14-like"/>
</dbReference>
<dbReference type="Pfam" id="PF00615">
    <property type="entry name" value="RGS"/>
    <property type="match status" value="1"/>
</dbReference>
<dbReference type="InterPro" id="IPR036305">
    <property type="entry name" value="RGS_sf"/>
</dbReference>
<evidence type="ECO:0000256" key="2">
    <source>
        <dbReference type="ARBA" id="ARBA00022468"/>
    </source>
</evidence>
<dbReference type="CDD" id="cd01817">
    <property type="entry name" value="RBD1_RGS12_like"/>
    <property type="match status" value="1"/>
</dbReference>
<evidence type="ECO:0000259" key="8">
    <source>
        <dbReference type="PROSITE" id="PS50898"/>
    </source>
</evidence>
<keyword evidence="3" id="KW-0963">Cytoplasm</keyword>
<feature type="compositionally biased region" description="Basic and acidic residues" evidence="5">
    <location>
        <begin position="794"/>
        <end position="805"/>
    </location>
</feature>
<protein>
    <submittedName>
        <fullName evidence="10">Regulator of G-protein signaling loco</fullName>
    </submittedName>
</protein>
<dbReference type="PROSITE" id="PS50877">
    <property type="entry name" value="GOLOCO"/>
    <property type="match status" value="1"/>
</dbReference>
<dbReference type="InterPro" id="IPR001478">
    <property type="entry name" value="PDZ"/>
</dbReference>
<dbReference type="GeneID" id="108561675"/>
<feature type="domain" description="RBD" evidence="8">
    <location>
        <begin position="860"/>
        <end position="930"/>
    </location>
</feature>
<dbReference type="Pfam" id="PF02196">
    <property type="entry name" value="RBD"/>
    <property type="match status" value="1"/>
</dbReference>
<evidence type="ECO:0000256" key="5">
    <source>
        <dbReference type="SAM" id="MobiDB-lite"/>
    </source>
</evidence>
<dbReference type="Gene3D" id="2.30.42.10">
    <property type="match status" value="1"/>
</dbReference>
<evidence type="ECO:0000259" key="7">
    <source>
        <dbReference type="PROSITE" id="PS50132"/>
    </source>
</evidence>
<dbReference type="InterPro" id="IPR044926">
    <property type="entry name" value="RGS_subdomain_2"/>
</dbReference>
<sequence>MHPNRRRKKRPNYGIRTVEVMRGPNGFGFTISGQQPCILSCIVSNSPADQAGLRAGDFLISVNGVSVSKITHDAVVNLIGNSIGPIKMTIAENYYSDSSDEDITVGRMVNSRKPKYLGKPRMHRGYKHEVHKKVPKKDDNYEDVACSLPVSNPMEEEGGPIEYKAIVGYLGTIEMPKQLLPNSRLQTVCGCIKKLRQEKRKPTTVLMTILPTCLTLKNSSNNILAIYPTNRVVYISSSMDKDSRYFGLVTSAVCENVQKKCETSYTNVWNSEKKCNNDEKGAIEVSNSCHVFVTDPKYIDHNLHTKEAENFRISCTNDVITGYCLEFPRNALYIVSLVQNMYRLQSTVEPHRIVEELVANSPQPSASSNSDSGIGFRDDCGNVSDRILVVEFPANRQIQVVPNNTNRPINIIASNIQLDSLDLPPMNNDANLNNVRAKLNNIRACENLSIKNAIDRDYLAKQNNEDDLGRLNCRVLGGRCEGDVDTGQVFSERGIDVPLEEDFDNVSMHSSKSAEVFKVPEVCKKRSSKRRNLGTSFDNVADKYETSLLNYKLSPKVYGMAKPNYSCEELSKLEIAEKCGGSLQDLAYLEGAIESRRFVAQSEPDVRIERNGRISCEDNETIKTPVGGPTNWAVSFEKLLECPAGLHTFAEFLKKEFSAENIYFWTACERFRKSPSAPEAQRIYQQHLRVGAPEAVNVDSQARQNVEQGLKRVTADAFLAAQKQIFNLMKFDSYSRFLKSELYKQCMHGKSLQWQFDPNLLLHPGGGKLKKSLSNAEDRRRKSLLPWHRKNRSKSKDRGEIEYQKQGDVNENIVGPHQVVANKNTEVSSSRSSLTSLDLAISSNDSKKSNQDEQPGGGRALCRVNLVNGSSTVVQIRESETIEQLVHRLLEKRGIVYSCFDVQTNKHPKGLNVNLQSTMLVGCEVNVEQKVHFKLSLPNKTISVKCKCSKILSDVLQPLLLKYNYNFQDVCVSSGSKPVDCKRSVIHFDNATLSIAIPEQSVPEVKLARDELTNKVYEDILQEKSEATKQKSDKDSVKSEDWGSEHSGLIGRFLKPRDSERNRDKKKKLAGKSKGSTNSSVEDVANSDQLKKPLITKLNPGVKIQNTSESEELYEGLSRAQRSRLEDQRGTEINFELPDFLKDKENDGKRVKQEKKAMNGNYENRMIIGDYSNNNRVNNFCVYPIFQEEAEGSPRPPPLPPKPKIAPKSLNNWNPKLRKDCSKGYLEQATSSFV</sequence>
<dbReference type="SMART" id="SM00455">
    <property type="entry name" value="RBD"/>
    <property type="match status" value="2"/>
</dbReference>
<feature type="region of interest" description="Disordered" evidence="5">
    <location>
        <begin position="767"/>
        <end position="814"/>
    </location>
</feature>
<accession>A0ABM1MKW6</accession>
<evidence type="ECO:0000259" key="6">
    <source>
        <dbReference type="PROSITE" id="PS50106"/>
    </source>
</evidence>
<dbReference type="Gene3D" id="3.10.20.90">
    <property type="entry name" value="Phosphatidylinositol 3-kinase Catalytic Subunit, Chain A, domain 1"/>
    <property type="match status" value="2"/>
</dbReference>
<dbReference type="InterPro" id="IPR029071">
    <property type="entry name" value="Ubiquitin-like_domsf"/>
</dbReference>
<gene>
    <name evidence="10" type="primary">LOC108561675</name>
</gene>
<dbReference type="SUPFAM" id="SSF50729">
    <property type="entry name" value="PH domain-like"/>
    <property type="match status" value="1"/>
</dbReference>
<feature type="compositionally biased region" description="Basic and acidic residues" evidence="5">
    <location>
        <begin position="1024"/>
        <end position="1044"/>
    </location>
</feature>
<feature type="compositionally biased region" description="Basic residues" evidence="5">
    <location>
        <begin position="781"/>
        <end position="793"/>
    </location>
</feature>
<comment type="subcellular location">
    <subcellularLocation>
        <location evidence="1">Cytoplasm</location>
    </subcellularLocation>
</comment>
<feature type="region of interest" description="Disordered" evidence="5">
    <location>
        <begin position="1024"/>
        <end position="1085"/>
    </location>
</feature>
<reference evidence="10" key="1">
    <citation type="submission" date="2025-08" db="UniProtKB">
        <authorList>
            <consortium name="RefSeq"/>
        </authorList>
    </citation>
    <scope>IDENTIFICATION</scope>
    <source>
        <tissue evidence="10">Whole Larva</tissue>
    </source>
</reference>
<dbReference type="Gene3D" id="1.10.196.10">
    <property type="match status" value="1"/>
</dbReference>
<dbReference type="Proteomes" id="UP000695000">
    <property type="component" value="Unplaced"/>
</dbReference>
<name>A0ABM1MKW6_NICVS</name>
<dbReference type="Gene3D" id="1.10.167.10">
    <property type="entry name" value="Regulator of G-protein Signalling 4, domain 2"/>
    <property type="match status" value="1"/>
</dbReference>